<feature type="region of interest" description="Disordered" evidence="1">
    <location>
        <begin position="338"/>
        <end position="378"/>
    </location>
</feature>
<evidence type="ECO:0000256" key="1">
    <source>
        <dbReference type="SAM" id="MobiDB-lite"/>
    </source>
</evidence>
<feature type="compositionally biased region" description="Polar residues" evidence="1">
    <location>
        <begin position="338"/>
        <end position="349"/>
    </location>
</feature>
<organism evidence="2 3">
    <name type="scientific">Amniculicola lignicola CBS 123094</name>
    <dbReference type="NCBI Taxonomy" id="1392246"/>
    <lineage>
        <taxon>Eukaryota</taxon>
        <taxon>Fungi</taxon>
        <taxon>Dikarya</taxon>
        <taxon>Ascomycota</taxon>
        <taxon>Pezizomycotina</taxon>
        <taxon>Dothideomycetes</taxon>
        <taxon>Pleosporomycetidae</taxon>
        <taxon>Pleosporales</taxon>
        <taxon>Amniculicolaceae</taxon>
        <taxon>Amniculicola</taxon>
    </lineage>
</organism>
<feature type="region of interest" description="Disordered" evidence="1">
    <location>
        <begin position="209"/>
        <end position="241"/>
    </location>
</feature>
<sequence>MISPTESFVGDLAARATVETYGNIGIIAVPGVETLTKSQRIAVVKKAQQQLIADHLDADALRLRLQAITPPPDEEEDEEESRKLEAQARHDLESDGCPPCYPLCLDVPVRNPPEKYRQIIEYWESFSATDDVVLCAQRSDWQKFRQSQQRLRQRYRNKSFRVFLDEVRKRRRAHGLDADVYLLSDPQRQSRQQTWIEFQDYHLKLHERQRKKRDGLQKDLDNTRKEASGTDMKGSEHPVQQERAIHQRLEYAETTLRWHEVMLCWIEQCRLAMDPLPPTPAKKGSGGQNALSDRQRRSRRLAVLGNVRVSKSTPNCQNIRTRTSKATISEHISSDSAITIGSSTQQQIPKCQEIKPRRPKDKAMGKPFLKRGGQGKLG</sequence>
<feature type="compositionally biased region" description="Basic and acidic residues" evidence="1">
    <location>
        <begin position="352"/>
        <end position="364"/>
    </location>
</feature>
<evidence type="ECO:0000313" key="3">
    <source>
        <dbReference type="Proteomes" id="UP000799779"/>
    </source>
</evidence>
<feature type="region of interest" description="Disordered" evidence="1">
    <location>
        <begin position="276"/>
        <end position="296"/>
    </location>
</feature>
<accession>A0A6A5X155</accession>
<reference evidence="2" key="1">
    <citation type="journal article" date="2020" name="Stud. Mycol.">
        <title>101 Dothideomycetes genomes: a test case for predicting lifestyles and emergence of pathogens.</title>
        <authorList>
            <person name="Haridas S."/>
            <person name="Albert R."/>
            <person name="Binder M."/>
            <person name="Bloem J."/>
            <person name="Labutti K."/>
            <person name="Salamov A."/>
            <person name="Andreopoulos B."/>
            <person name="Baker S."/>
            <person name="Barry K."/>
            <person name="Bills G."/>
            <person name="Bluhm B."/>
            <person name="Cannon C."/>
            <person name="Castanera R."/>
            <person name="Culley D."/>
            <person name="Daum C."/>
            <person name="Ezra D."/>
            <person name="Gonzalez J."/>
            <person name="Henrissat B."/>
            <person name="Kuo A."/>
            <person name="Liang C."/>
            <person name="Lipzen A."/>
            <person name="Lutzoni F."/>
            <person name="Magnuson J."/>
            <person name="Mondo S."/>
            <person name="Nolan M."/>
            <person name="Ohm R."/>
            <person name="Pangilinan J."/>
            <person name="Park H.-J."/>
            <person name="Ramirez L."/>
            <person name="Alfaro M."/>
            <person name="Sun H."/>
            <person name="Tritt A."/>
            <person name="Yoshinaga Y."/>
            <person name="Zwiers L.-H."/>
            <person name="Turgeon B."/>
            <person name="Goodwin S."/>
            <person name="Spatafora J."/>
            <person name="Crous P."/>
            <person name="Grigoriev I."/>
        </authorList>
    </citation>
    <scope>NUCLEOTIDE SEQUENCE</scope>
    <source>
        <strain evidence="2">CBS 123094</strain>
    </source>
</reference>
<keyword evidence="3" id="KW-1185">Reference proteome</keyword>
<feature type="compositionally biased region" description="Basic and acidic residues" evidence="1">
    <location>
        <begin position="214"/>
        <end position="241"/>
    </location>
</feature>
<dbReference type="AlphaFoldDB" id="A0A6A5X155"/>
<feature type="compositionally biased region" description="Basic and acidic residues" evidence="1">
    <location>
        <begin position="80"/>
        <end position="92"/>
    </location>
</feature>
<evidence type="ECO:0000313" key="2">
    <source>
        <dbReference type="EMBL" id="KAF2006471.1"/>
    </source>
</evidence>
<feature type="region of interest" description="Disordered" evidence="1">
    <location>
        <begin position="69"/>
        <end position="92"/>
    </location>
</feature>
<gene>
    <name evidence="2" type="ORF">P154DRAFT_569865</name>
</gene>
<protein>
    <submittedName>
        <fullName evidence="2">Uncharacterized protein</fullName>
    </submittedName>
</protein>
<dbReference type="OrthoDB" id="5413908at2759"/>
<dbReference type="Proteomes" id="UP000799779">
    <property type="component" value="Unassembled WGS sequence"/>
</dbReference>
<dbReference type="EMBL" id="ML977559">
    <property type="protein sequence ID" value="KAF2006471.1"/>
    <property type="molecule type" value="Genomic_DNA"/>
</dbReference>
<proteinExistence type="predicted"/>
<name>A0A6A5X155_9PLEO</name>